<comment type="similarity">
    <text evidence="1">Belongs to the UPF0065 (bug) family.</text>
</comment>
<dbReference type="PROSITE" id="PS51257">
    <property type="entry name" value="PROKAR_LIPOPROTEIN"/>
    <property type="match status" value="1"/>
</dbReference>
<sequence>MRPTTLRTAGGVLALAALVTAAGCADRGAVSEDAADYPSKDITLVVPYQAGGASDLAARTLAEQLEQELGTSIIVENRTGGAGSVGLQHLASAPADGYTIGYLPVETVMLGFQGYEVDPADYDLIGQMVSVPATVAVPADSPYETLGDLVEAAEKEPGKITVSNSGAGSIWEATTAALGEATGTEFKPVPFDGGAPAVTAAIGGEVDAVIAGISETAPAHADGQLRVLAVFDEQPSESLPGVPTAAEEGVDVVMGGWGGIGAPAGLPDGVKQALEEAFEVAASSEEFTAIITDSGSIPVNVPADEFASFVQSETQRFEGLLSDRG</sequence>
<protein>
    <recommendedName>
        <fullName evidence="5">ABC transporter substrate-binding protein</fullName>
    </recommendedName>
</protein>
<evidence type="ECO:0000256" key="2">
    <source>
        <dbReference type="SAM" id="SignalP"/>
    </source>
</evidence>
<evidence type="ECO:0000256" key="1">
    <source>
        <dbReference type="ARBA" id="ARBA00006987"/>
    </source>
</evidence>
<feature type="chain" id="PRO_5039236348" description="ABC transporter substrate-binding protein" evidence="2">
    <location>
        <begin position="22"/>
        <end position="325"/>
    </location>
</feature>
<proteinExistence type="inferred from homology"/>
<dbReference type="EMBL" id="LGEM01000024">
    <property type="protein sequence ID" value="KUP97511.1"/>
    <property type="molecule type" value="Genomic_DNA"/>
</dbReference>
<dbReference type="Proteomes" id="UP000074382">
    <property type="component" value="Unassembled WGS sequence"/>
</dbReference>
<dbReference type="Gene3D" id="3.40.190.10">
    <property type="entry name" value="Periplasmic binding protein-like II"/>
    <property type="match status" value="1"/>
</dbReference>
<evidence type="ECO:0000313" key="4">
    <source>
        <dbReference type="Proteomes" id="UP000074382"/>
    </source>
</evidence>
<dbReference type="InterPro" id="IPR042100">
    <property type="entry name" value="Bug_dom1"/>
</dbReference>
<dbReference type="OrthoDB" id="8627412at2"/>
<dbReference type="RefSeq" id="WP_068757548.1">
    <property type="nucleotide sequence ID" value="NZ_KQ950183.1"/>
</dbReference>
<dbReference type="PATRIC" id="fig|665004.4.peg.3199"/>
<dbReference type="InterPro" id="IPR005064">
    <property type="entry name" value="BUG"/>
</dbReference>
<reference evidence="4" key="1">
    <citation type="journal article" date="2017" name="Acta Aliment.">
        <title>Plant polysaccharide degrading enzyme system of Thermpbifida cellulosilytica TB100 revealed by de novo genome project data.</title>
        <authorList>
            <person name="Toth A."/>
            <person name="Baka E."/>
            <person name="Luzics S."/>
            <person name="Bata-Vidacs I."/>
            <person name="Nagy I."/>
            <person name="Balint B."/>
            <person name="Herceg R."/>
            <person name="Olasz F."/>
            <person name="Wilk T."/>
            <person name="Nagy T."/>
            <person name="Kriszt B."/>
            <person name="Nagy I."/>
            <person name="Kukolya J."/>
        </authorList>
    </citation>
    <scope>NUCLEOTIDE SEQUENCE [LARGE SCALE GENOMIC DNA]</scope>
    <source>
        <strain evidence="4">TB100</strain>
    </source>
</reference>
<evidence type="ECO:0008006" key="5">
    <source>
        <dbReference type="Google" id="ProtNLM"/>
    </source>
</evidence>
<accession>A0A147KJT5</accession>
<gene>
    <name evidence="3" type="ORF">AC529_06690</name>
</gene>
<dbReference type="SUPFAM" id="SSF53850">
    <property type="entry name" value="Periplasmic binding protein-like II"/>
    <property type="match status" value="1"/>
</dbReference>
<organism evidence="3 4">
    <name type="scientific">Thermobifida cellulosilytica TB100</name>
    <dbReference type="NCBI Taxonomy" id="665004"/>
    <lineage>
        <taxon>Bacteria</taxon>
        <taxon>Bacillati</taxon>
        <taxon>Actinomycetota</taxon>
        <taxon>Actinomycetes</taxon>
        <taxon>Streptosporangiales</taxon>
        <taxon>Nocardiopsidaceae</taxon>
        <taxon>Thermobifida</taxon>
    </lineage>
</organism>
<feature type="signal peptide" evidence="2">
    <location>
        <begin position="1"/>
        <end position="21"/>
    </location>
</feature>
<dbReference type="PANTHER" id="PTHR42928">
    <property type="entry name" value="TRICARBOXYLATE-BINDING PROTEIN"/>
    <property type="match status" value="1"/>
</dbReference>
<keyword evidence="4" id="KW-1185">Reference proteome</keyword>
<dbReference type="STRING" id="665004.AC529_06690"/>
<dbReference type="CDD" id="cd07012">
    <property type="entry name" value="PBP2_Bug_TTT"/>
    <property type="match status" value="1"/>
</dbReference>
<dbReference type="Gene3D" id="3.40.190.150">
    <property type="entry name" value="Bordetella uptake gene, domain 1"/>
    <property type="match status" value="1"/>
</dbReference>
<keyword evidence="2" id="KW-0732">Signal</keyword>
<dbReference type="PIRSF" id="PIRSF017082">
    <property type="entry name" value="YflP"/>
    <property type="match status" value="1"/>
</dbReference>
<evidence type="ECO:0000313" key="3">
    <source>
        <dbReference type="EMBL" id="KUP97511.1"/>
    </source>
</evidence>
<comment type="caution">
    <text evidence="3">The sequence shown here is derived from an EMBL/GenBank/DDBJ whole genome shotgun (WGS) entry which is preliminary data.</text>
</comment>
<dbReference type="Pfam" id="PF03401">
    <property type="entry name" value="TctC"/>
    <property type="match status" value="1"/>
</dbReference>
<dbReference type="AlphaFoldDB" id="A0A147KJT5"/>
<dbReference type="PANTHER" id="PTHR42928:SF5">
    <property type="entry name" value="BLR1237 PROTEIN"/>
    <property type="match status" value="1"/>
</dbReference>
<name>A0A147KJT5_THECS</name>